<gene>
    <name evidence="1" type="ORF">GCM10009741_20810</name>
</gene>
<dbReference type="Proteomes" id="UP001500363">
    <property type="component" value="Unassembled WGS sequence"/>
</dbReference>
<evidence type="ECO:0000313" key="2">
    <source>
        <dbReference type="Proteomes" id="UP001500363"/>
    </source>
</evidence>
<comment type="caution">
    <text evidence="1">The sequence shown here is derived from an EMBL/GenBank/DDBJ whole genome shotgun (WGS) entry which is preliminary data.</text>
</comment>
<sequence>MAWQEDFPFAHRGRTNVNRRTWAMIEAAERIADFSFVVTQGSYNKGGVAKSAGTHDGGGVVDLRARDLTPARRGRAVVALRMVGFAAWLRTPSQGDWPYHIHAVAKGDRDTSREARAQIASYLKARNGLSGNGRDDGPPGHYNMTWDLYQHLHTLAARVVPGDTRPRNSMGQLCLSYKAIQYAGVHRAMSGVWGAHRNSAHRSIKALFPALKNAPDTSFPESWMHLERAVHRNPPNAVTDAFSWYWFVRRVGFAPPDVNDWPPRP</sequence>
<evidence type="ECO:0000313" key="1">
    <source>
        <dbReference type="EMBL" id="GAA1520058.1"/>
    </source>
</evidence>
<name>A0ABN2ALF1_9ACTN</name>
<protein>
    <submittedName>
        <fullName evidence="1">Uncharacterized protein</fullName>
    </submittedName>
</protein>
<proteinExistence type="predicted"/>
<reference evidence="1 2" key="1">
    <citation type="journal article" date="2019" name="Int. J. Syst. Evol. Microbiol.">
        <title>The Global Catalogue of Microorganisms (GCM) 10K type strain sequencing project: providing services to taxonomists for standard genome sequencing and annotation.</title>
        <authorList>
            <consortium name="The Broad Institute Genomics Platform"/>
            <consortium name="The Broad Institute Genome Sequencing Center for Infectious Disease"/>
            <person name="Wu L."/>
            <person name="Ma J."/>
        </authorList>
    </citation>
    <scope>NUCLEOTIDE SEQUENCE [LARGE SCALE GENOMIC DNA]</scope>
    <source>
        <strain evidence="1 2">JCM 14303</strain>
    </source>
</reference>
<dbReference type="RefSeq" id="WP_344172444.1">
    <property type="nucleotide sequence ID" value="NZ_BAAANC010000001.1"/>
</dbReference>
<organism evidence="1 2">
    <name type="scientific">Kribbella lupini</name>
    <dbReference type="NCBI Taxonomy" id="291602"/>
    <lineage>
        <taxon>Bacteria</taxon>
        <taxon>Bacillati</taxon>
        <taxon>Actinomycetota</taxon>
        <taxon>Actinomycetes</taxon>
        <taxon>Propionibacteriales</taxon>
        <taxon>Kribbellaceae</taxon>
        <taxon>Kribbella</taxon>
    </lineage>
</organism>
<dbReference type="EMBL" id="BAAANC010000001">
    <property type="protein sequence ID" value="GAA1520058.1"/>
    <property type="molecule type" value="Genomic_DNA"/>
</dbReference>
<keyword evidence="2" id="KW-1185">Reference proteome</keyword>
<accession>A0ABN2ALF1</accession>